<dbReference type="AlphaFoldDB" id="A0A0D4ZZX3"/>
<evidence type="ECO:0000259" key="2">
    <source>
        <dbReference type="Pfam" id="PF07201"/>
    </source>
</evidence>
<feature type="domain" description="Hypersensitivity response secretion-like HrpJ" evidence="2">
    <location>
        <begin position="52"/>
        <end position="218"/>
    </location>
</feature>
<dbReference type="GO" id="GO:0050709">
    <property type="term" value="P:negative regulation of protein secretion"/>
    <property type="evidence" value="ECO:0007669"/>
    <property type="project" value="InterPro"/>
</dbReference>
<gene>
    <name evidence="3" type="primary">hrpJ</name>
</gene>
<dbReference type="Pfam" id="PF07201">
    <property type="entry name" value="HrpJ"/>
    <property type="match status" value="1"/>
</dbReference>
<dbReference type="Gene3D" id="1.10.150.630">
    <property type="match status" value="1"/>
</dbReference>
<dbReference type="NCBIfam" id="TIGR02568">
    <property type="entry name" value="LcrE"/>
    <property type="match status" value="1"/>
</dbReference>
<sequence length="380" mass="41919">MLKIQHAIPALAHSLKALHKNTPQAAGKNDVPDNVRARETSLNDAMEEIGAAFSEKMERRQKAQDRRNASRNQQRGKYALSKVGELNALFSLLDGGDEQQTLEQMAWLRDALRQNPPPDSDTLLEKTGGDPARTALLLRMIGEQAQDKGDGKLVGLAGAQLDKLQQTHGQTIRAGNNTASAIAGYTRDPQRKQSLRNLYYDGIVHQQSATRMLDMLLELIGSRNLIPTLRTLQRALADDIAALAPSISVITLGRIHRGLRDAAGISQTLSDSTAFLQRMRSKLPGVAMNSLTLARRMLQISHNGAYQSDFTGLADEIVGQNRQHLPLFFSSLFPLLHGVPASLWPAQENRDNALKLLRGMITDVTKTEQHQQRRNRNAAS</sequence>
<dbReference type="SUPFAM" id="SSF140591">
    <property type="entry name" value="Type III secretion system domain"/>
    <property type="match status" value="1"/>
</dbReference>
<proteinExistence type="predicted"/>
<dbReference type="GO" id="GO:0019867">
    <property type="term" value="C:outer membrane"/>
    <property type="evidence" value="ECO:0007669"/>
    <property type="project" value="InterPro"/>
</dbReference>
<accession>A0A0D4ZZX3</accession>
<evidence type="ECO:0000313" key="3">
    <source>
        <dbReference type="EMBL" id="AJW29689.1"/>
    </source>
</evidence>
<protein>
    <submittedName>
        <fullName evidence="3">Type III secretion system protein</fullName>
    </submittedName>
</protein>
<evidence type="ECO:0000256" key="1">
    <source>
        <dbReference type="SAM" id="MobiDB-lite"/>
    </source>
</evidence>
<organism evidence="3">
    <name type="scientific">Enterobacter agglomerans</name>
    <name type="common">Erwinia herbicola</name>
    <name type="synonym">Pantoea agglomerans</name>
    <dbReference type="NCBI Taxonomy" id="549"/>
    <lineage>
        <taxon>Bacteria</taxon>
        <taxon>Pseudomonadati</taxon>
        <taxon>Pseudomonadota</taxon>
        <taxon>Gammaproteobacteria</taxon>
        <taxon>Enterobacterales</taxon>
        <taxon>Erwiniaceae</taxon>
        <taxon>Pantoea</taxon>
        <taxon>Pantoea agglomerans group</taxon>
    </lineage>
</organism>
<feature type="region of interest" description="Disordered" evidence="1">
    <location>
        <begin position="58"/>
        <end position="78"/>
    </location>
</feature>
<dbReference type="InterPro" id="IPR010812">
    <property type="entry name" value="HrpJ-like"/>
</dbReference>
<name>A0A0D4ZZX3_ENTAG</name>
<feature type="compositionally biased region" description="Basic and acidic residues" evidence="1">
    <location>
        <begin position="58"/>
        <end position="68"/>
    </location>
</feature>
<reference evidence="3" key="2">
    <citation type="journal article" date="2015" name="Mol. Genet. Genomics">
        <title>Inheritance of Pantoea type III secretion systems through both vertical and horizontal transfer.</title>
        <authorList>
            <person name="Kirzinger M.W."/>
            <person name="Butz C.J."/>
            <person name="Stavrinides J."/>
        </authorList>
    </citation>
    <scope>NUCLEOTIDE SEQUENCE</scope>
    <source>
        <strain evidence="3">SP04022</strain>
    </source>
</reference>
<dbReference type="GO" id="GO:0009986">
    <property type="term" value="C:cell surface"/>
    <property type="evidence" value="ECO:0007669"/>
    <property type="project" value="InterPro"/>
</dbReference>
<dbReference type="GO" id="GO:0030254">
    <property type="term" value="P:protein secretion by the type III secretion system"/>
    <property type="evidence" value="ECO:0007669"/>
    <property type="project" value="InterPro"/>
</dbReference>
<dbReference type="InterPro" id="IPR013401">
    <property type="entry name" value="T3SS_LcrE"/>
</dbReference>
<dbReference type="EMBL" id="KM978040">
    <property type="protein sequence ID" value="AJW29689.1"/>
    <property type="molecule type" value="Genomic_DNA"/>
</dbReference>
<reference evidence="3" key="1">
    <citation type="submission" date="2014-10" db="EMBL/GenBank/DDBJ databases">
        <authorList>
            <person name="Robin F."/>
            <person name="Le Brun C."/>
        </authorList>
    </citation>
    <scope>NUCLEOTIDE SEQUENCE</scope>
    <source>
        <strain evidence="3">SP04022</strain>
    </source>
</reference>